<evidence type="ECO:0000256" key="1">
    <source>
        <dbReference type="ARBA" id="ARBA00022603"/>
    </source>
</evidence>
<keyword evidence="3" id="KW-0949">S-adenosyl-L-methionine</keyword>
<dbReference type="GO" id="GO:0009007">
    <property type="term" value="F:site-specific DNA-methyltransferase (adenine-specific) activity"/>
    <property type="evidence" value="ECO:0007669"/>
    <property type="project" value="UniProtKB-EC"/>
</dbReference>
<evidence type="ECO:0000313" key="5">
    <source>
        <dbReference type="Proteomes" id="UP000449906"/>
    </source>
</evidence>
<keyword evidence="1 4" id="KW-0489">Methyltransferase</keyword>
<dbReference type="AlphaFoldDB" id="A0A7J5DQL8"/>
<dbReference type="Pfam" id="PF02086">
    <property type="entry name" value="MethyltransfD12"/>
    <property type="match status" value="2"/>
</dbReference>
<dbReference type="InterPro" id="IPR012327">
    <property type="entry name" value="MeTrfase_D12"/>
</dbReference>
<dbReference type="Gene3D" id="3.40.50.150">
    <property type="entry name" value="Vaccinia Virus protein VP39"/>
    <property type="match status" value="2"/>
</dbReference>
<protein>
    <submittedName>
        <fullName evidence="4">DNA adenine methylase</fullName>
    </submittedName>
</protein>
<evidence type="ECO:0000256" key="3">
    <source>
        <dbReference type="ARBA" id="ARBA00022691"/>
    </source>
</evidence>
<dbReference type="SUPFAM" id="SSF53335">
    <property type="entry name" value="S-adenosyl-L-methionine-dependent methyltransferases"/>
    <property type="match status" value="1"/>
</dbReference>
<gene>
    <name evidence="4" type="ORF">F9L07_28440</name>
</gene>
<keyword evidence="2" id="KW-0808">Transferase</keyword>
<dbReference type="RefSeq" id="WP_151583294.1">
    <property type="nucleotide sequence ID" value="NZ_WBVM01000007.1"/>
</dbReference>
<evidence type="ECO:0000256" key="2">
    <source>
        <dbReference type="ARBA" id="ARBA00022679"/>
    </source>
</evidence>
<dbReference type="Proteomes" id="UP000449906">
    <property type="component" value="Unassembled WGS sequence"/>
</dbReference>
<accession>A0A7J5DQL8</accession>
<dbReference type="PRINTS" id="PR00505">
    <property type="entry name" value="D12N6MTFRASE"/>
</dbReference>
<comment type="caution">
    <text evidence="4">The sequence shown here is derived from an EMBL/GenBank/DDBJ whole genome shotgun (WGS) entry which is preliminary data.</text>
</comment>
<reference evidence="4 5" key="1">
    <citation type="submission" date="2019-09" db="EMBL/GenBank/DDBJ databases">
        <title>Pimelobacter sp. isolated from Paulinella.</title>
        <authorList>
            <person name="Jeong S.E."/>
        </authorList>
    </citation>
    <scope>NUCLEOTIDE SEQUENCE [LARGE SCALE GENOMIC DNA]</scope>
    <source>
        <strain evidence="4 5">Pch-N</strain>
    </source>
</reference>
<dbReference type="PANTHER" id="PTHR30481">
    <property type="entry name" value="DNA ADENINE METHYLASE"/>
    <property type="match status" value="1"/>
</dbReference>
<evidence type="ECO:0000313" key="4">
    <source>
        <dbReference type="EMBL" id="KAB2806964.1"/>
    </source>
</evidence>
<sequence length="279" mass="31495">MSTVFAYYGSKNSIADEIVELMPAHRGYVEPFAGSLAVLRAKPASPFECVNDLDGDLMTFWRVLRDRFKDLERLAALTPHSRSEYDASWPIDTDDELVRAWRVWVKLSQGRGGQLRPTGWRYHEITRGRGSGMPTTLAGYVGRFAAAADRLRSVSLESLPALELIDRYGRDPQTLFYVDPPYLGDTRCRTGYQIEMHREDEHRELAEALRSCTSMVMVSGYAHPLYDDDLYAGWYRHEIAAYTGQSNNGAGHRTEVLWANVPIGEPHLFSTSPAAEEEA</sequence>
<dbReference type="GO" id="GO:0009307">
    <property type="term" value="P:DNA restriction-modification system"/>
    <property type="evidence" value="ECO:0007669"/>
    <property type="project" value="InterPro"/>
</dbReference>
<dbReference type="GO" id="GO:1904047">
    <property type="term" value="F:S-adenosyl-L-methionine binding"/>
    <property type="evidence" value="ECO:0007669"/>
    <property type="project" value="TreeGrafter"/>
</dbReference>
<name>A0A7J5DQL8_NOCSI</name>
<dbReference type="InterPro" id="IPR012263">
    <property type="entry name" value="M_m6A_EcoRV"/>
</dbReference>
<dbReference type="InterPro" id="IPR029063">
    <property type="entry name" value="SAM-dependent_MTases_sf"/>
</dbReference>
<dbReference type="PIRSF" id="PIRSF000398">
    <property type="entry name" value="M_m6A_EcoRV"/>
    <property type="match status" value="1"/>
</dbReference>
<dbReference type="EMBL" id="WBVM01000007">
    <property type="protein sequence ID" value="KAB2806964.1"/>
    <property type="molecule type" value="Genomic_DNA"/>
</dbReference>
<dbReference type="GO" id="GO:0032259">
    <property type="term" value="P:methylation"/>
    <property type="evidence" value="ECO:0007669"/>
    <property type="project" value="UniProtKB-KW"/>
</dbReference>
<organism evidence="4 5">
    <name type="scientific">Nocardioides simplex</name>
    <name type="common">Arthrobacter simplex</name>
    <dbReference type="NCBI Taxonomy" id="2045"/>
    <lineage>
        <taxon>Bacteria</taxon>
        <taxon>Bacillati</taxon>
        <taxon>Actinomycetota</taxon>
        <taxon>Actinomycetes</taxon>
        <taxon>Propionibacteriales</taxon>
        <taxon>Nocardioidaceae</taxon>
        <taxon>Pimelobacter</taxon>
    </lineage>
</organism>
<dbReference type="GO" id="GO:0043565">
    <property type="term" value="F:sequence-specific DNA binding"/>
    <property type="evidence" value="ECO:0007669"/>
    <property type="project" value="TreeGrafter"/>
</dbReference>
<dbReference type="GO" id="GO:0006298">
    <property type="term" value="P:mismatch repair"/>
    <property type="evidence" value="ECO:0007669"/>
    <property type="project" value="TreeGrafter"/>
</dbReference>
<dbReference type="PANTHER" id="PTHR30481:SF4">
    <property type="entry name" value="SITE-SPECIFIC DNA-METHYLTRANSFERASE (ADENINE-SPECIFIC)"/>
    <property type="match status" value="1"/>
</dbReference>
<proteinExistence type="predicted"/>